<accession>A0A7U7J4T6</accession>
<dbReference type="Proteomes" id="UP000019184">
    <property type="component" value="Unassembled WGS sequence"/>
</dbReference>
<keyword evidence="3" id="KW-1185">Reference proteome</keyword>
<dbReference type="PANTHER" id="PTHR30595">
    <property type="entry name" value="GLPR-RELATED TRANSCRIPTIONAL REPRESSOR"/>
    <property type="match status" value="1"/>
</dbReference>
<dbReference type="RefSeq" id="WP_034436812.1">
    <property type="nucleotide sequence ID" value="NZ_CBTK010000306.1"/>
</dbReference>
<gene>
    <name evidence="2" type="ORF">BN874_870004</name>
</gene>
<protein>
    <submittedName>
        <fullName evidence="2">Transcriptional regulator</fullName>
    </submittedName>
</protein>
<evidence type="ECO:0000259" key="1">
    <source>
        <dbReference type="Pfam" id="PF04326"/>
    </source>
</evidence>
<dbReference type="Gene3D" id="3.30.950.30">
    <property type="entry name" value="Schlafen, AAA domain"/>
    <property type="match status" value="1"/>
</dbReference>
<dbReference type="InterPro" id="IPR007421">
    <property type="entry name" value="Schlafen_AlbA_2_dom"/>
</dbReference>
<organism evidence="2 3">
    <name type="scientific">Candidatus Contendobacter odensis Run_B_J11</name>
    <dbReference type="NCBI Taxonomy" id="1400861"/>
    <lineage>
        <taxon>Bacteria</taxon>
        <taxon>Pseudomonadati</taxon>
        <taxon>Pseudomonadota</taxon>
        <taxon>Gammaproteobacteria</taxon>
        <taxon>Candidatus Competibacteraceae</taxon>
        <taxon>Candidatus Contendibacter</taxon>
    </lineage>
</organism>
<dbReference type="InterPro" id="IPR038475">
    <property type="entry name" value="RecG_C_sf"/>
</dbReference>
<dbReference type="OrthoDB" id="34589at2"/>
<dbReference type="EMBL" id="CBTK010000306">
    <property type="protein sequence ID" value="CDH47637.1"/>
    <property type="molecule type" value="Genomic_DNA"/>
</dbReference>
<proteinExistence type="predicted"/>
<comment type="caution">
    <text evidence="2">The sequence shown here is derived from an EMBL/GenBank/DDBJ whole genome shotgun (WGS) entry which is preliminary data.</text>
</comment>
<reference evidence="2 3" key="1">
    <citation type="journal article" date="2014" name="ISME J.">
        <title>Candidatus Competibacter-lineage genomes retrieved from metagenomes reveal functional metabolic diversity.</title>
        <authorList>
            <person name="McIlroy S.J."/>
            <person name="Albertsen M."/>
            <person name="Andresen E.K."/>
            <person name="Saunders A.M."/>
            <person name="Kristiansen R."/>
            <person name="Stokholm-Bjerregaard M."/>
            <person name="Nielsen K.L."/>
            <person name="Nielsen P.H."/>
        </authorList>
    </citation>
    <scope>NUCLEOTIDE SEQUENCE [LARGE SCALE GENOMIC DNA]</scope>
    <source>
        <strain evidence="2 3">Run_B_J11</strain>
    </source>
</reference>
<dbReference type="Pfam" id="PF13749">
    <property type="entry name" value="HATPase_c_4"/>
    <property type="match status" value="1"/>
</dbReference>
<name>A0A7U7J4T6_9GAMM</name>
<dbReference type="InterPro" id="IPR038461">
    <property type="entry name" value="Schlafen_AlbA_2_dom_sf"/>
</dbReference>
<feature type="domain" description="Schlafen AlbA-2" evidence="1">
    <location>
        <begin position="23"/>
        <end position="134"/>
    </location>
</feature>
<dbReference type="AlphaFoldDB" id="A0A7U7J4T6"/>
<evidence type="ECO:0000313" key="2">
    <source>
        <dbReference type="EMBL" id="CDH47637.1"/>
    </source>
</evidence>
<dbReference type="Pfam" id="PF04326">
    <property type="entry name" value="SLFN_AlbA_2"/>
    <property type="match status" value="1"/>
</dbReference>
<dbReference type="Gene3D" id="3.30.565.60">
    <property type="match status" value="1"/>
</dbReference>
<evidence type="ECO:0000313" key="3">
    <source>
        <dbReference type="Proteomes" id="UP000019184"/>
    </source>
</evidence>
<sequence>MTPNNNFNNNHIAEVLALISQGENSSVEFKSANAHPDSLAREIIAFANTQGGALLIGVEDDGRISGLTESVDHEARIANIARNNINPPINIESVIVSMPEGRVLLVKIGRGRDRPYQTLQNQFLIRVGSTNRTATQGELLRLFQQAGLFHYDATAVQGTGIADLNLAALDRYFSQYNFDLNAEDDQSRILANADVMTEDGAVTVAGLLLFGINPQRHLPYAGISFAHFAGCEITEELIDKQVIEGALGFQVDSALAVLRNNLQRPSRIQGSRTEDAAFQYPEKVFRELLVNAVIHRNYAITGSRIRVQLFTDRIEFISPGRLPNSVSIAKLSIGVSYAVNPIIVKFMENMRYMDRLGRGLPMVWQIARNHQREIRFEELGEEFWVILGR</sequence>
<dbReference type="PANTHER" id="PTHR30595:SF6">
    <property type="entry name" value="SCHLAFEN ALBA-2 DOMAIN-CONTAINING PROTEIN"/>
    <property type="match status" value="1"/>
</dbReference>